<dbReference type="OrthoDB" id="8440449at2759"/>
<dbReference type="Gene3D" id="2.40.10.10">
    <property type="entry name" value="Trypsin-like serine proteases"/>
    <property type="match status" value="1"/>
</dbReference>
<reference evidence="2 3" key="1">
    <citation type="journal article" date="2018" name="Gigascience">
        <title>Genomes of trombidid mites reveal novel predicted allergens and laterally-transferred genes associated with secondary metabolism.</title>
        <authorList>
            <person name="Dong X."/>
            <person name="Chaisiri K."/>
            <person name="Xia D."/>
            <person name="Armstrong S.D."/>
            <person name="Fang Y."/>
            <person name="Donnelly M.J."/>
            <person name="Kadowaki T."/>
            <person name="McGarry J.W."/>
            <person name="Darby A.C."/>
            <person name="Makepeace B.L."/>
        </authorList>
    </citation>
    <scope>NUCLEOTIDE SEQUENCE [LARGE SCALE GENOMIC DNA]</scope>
    <source>
        <strain evidence="2">UoL-UT</strain>
    </source>
</reference>
<sequence>MDLGECKVYFKNRFNLNVVDDKHICAGSERSGSCHGDSGGPLTQVRNGRHILDGLVSFGSVNSLNQCDDTTKQVYLRTEYFLDWITENSIAGEVCNK</sequence>
<dbReference type="InterPro" id="IPR001254">
    <property type="entry name" value="Trypsin_dom"/>
</dbReference>
<protein>
    <submittedName>
        <fullName evidence="2">Mast cell protease 2-like protein</fullName>
    </submittedName>
</protein>
<evidence type="ECO:0000313" key="3">
    <source>
        <dbReference type="Proteomes" id="UP000288716"/>
    </source>
</evidence>
<dbReference type="Pfam" id="PF00089">
    <property type="entry name" value="Trypsin"/>
    <property type="match status" value="1"/>
</dbReference>
<comment type="caution">
    <text evidence="2">The sequence shown here is derived from an EMBL/GenBank/DDBJ whole genome shotgun (WGS) entry which is preliminary data.</text>
</comment>
<dbReference type="VEuPathDB" id="VectorBase:LDEU008894"/>
<dbReference type="InterPro" id="IPR033116">
    <property type="entry name" value="TRYPSIN_SER"/>
</dbReference>
<dbReference type="PANTHER" id="PTHR24260">
    <property type="match status" value="1"/>
</dbReference>
<dbReference type="PANTHER" id="PTHR24260:SF136">
    <property type="entry name" value="GH08193P-RELATED"/>
    <property type="match status" value="1"/>
</dbReference>
<dbReference type="STRING" id="299467.A0A443S6H8"/>
<dbReference type="PROSITE" id="PS50240">
    <property type="entry name" value="TRYPSIN_DOM"/>
    <property type="match status" value="1"/>
</dbReference>
<keyword evidence="2" id="KW-0378">Hydrolase</keyword>
<feature type="domain" description="Peptidase S1" evidence="1">
    <location>
        <begin position="1"/>
        <end position="90"/>
    </location>
</feature>
<dbReference type="GO" id="GO:0006508">
    <property type="term" value="P:proteolysis"/>
    <property type="evidence" value="ECO:0007669"/>
    <property type="project" value="UniProtKB-KW"/>
</dbReference>
<dbReference type="Proteomes" id="UP000288716">
    <property type="component" value="Unassembled WGS sequence"/>
</dbReference>
<evidence type="ECO:0000313" key="2">
    <source>
        <dbReference type="EMBL" id="RWS23146.1"/>
    </source>
</evidence>
<dbReference type="InterPro" id="IPR009003">
    <property type="entry name" value="Peptidase_S1_PA"/>
</dbReference>
<dbReference type="GO" id="GO:0004252">
    <property type="term" value="F:serine-type endopeptidase activity"/>
    <property type="evidence" value="ECO:0007669"/>
    <property type="project" value="InterPro"/>
</dbReference>
<keyword evidence="2" id="KW-0645">Protease</keyword>
<dbReference type="PROSITE" id="PS00135">
    <property type="entry name" value="TRYPSIN_SER"/>
    <property type="match status" value="1"/>
</dbReference>
<proteinExistence type="predicted"/>
<organism evidence="2 3">
    <name type="scientific">Leptotrombidium deliense</name>
    <dbReference type="NCBI Taxonomy" id="299467"/>
    <lineage>
        <taxon>Eukaryota</taxon>
        <taxon>Metazoa</taxon>
        <taxon>Ecdysozoa</taxon>
        <taxon>Arthropoda</taxon>
        <taxon>Chelicerata</taxon>
        <taxon>Arachnida</taxon>
        <taxon>Acari</taxon>
        <taxon>Acariformes</taxon>
        <taxon>Trombidiformes</taxon>
        <taxon>Prostigmata</taxon>
        <taxon>Anystina</taxon>
        <taxon>Parasitengona</taxon>
        <taxon>Trombiculoidea</taxon>
        <taxon>Trombiculidae</taxon>
        <taxon>Leptotrombidium</taxon>
    </lineage>
</organism>
<dbReference type="InterPro" id="IPR051333">
    <property type="entry name" value="CLIP_Serine_Protease"/>
</dbReference>
<gene>
    <name evidence="2" type="ORF">B4U80_11070</name>
</gene>
<name>A0A443S6H8_9ACAR</name>
<dbReference type="EMBL" id="NCKV01007021">
    <property type="protein sequence ID" value="RWS23146.1"/>
    <property type="molecule type" value="Genomic_DNA"/>
</dbReference>
<evidence type="ECO:0000259" key="1">
    <source>
        <dbReference type="PROSITE" id="PS50240"/>
    </source>
</evidence>
<dbReference type="SUPFAM" id="SSF50494">
    <property type="entry name" value="Trypsin-like serine proteases"/>
    <property type="match status" value="1"/>
</dbReference>
<keyword evidence="3" id="KW-1185">Reference proteome</keyword>
<dbReference type="AlphaFoldDB" id="A0A443S6H8"/>
<accession>A0A443S6H8</accession>
<dbReference type="InterPro" id="IPR043504">
    <property type="entry name" value="Peptidase_S1_PA_chymotrypsin"/>
</dbReference>